<dbReference type="EMBL" id="BPLR01019012">
    <property type="protein sequence ID" value="GIZ03895.1"/>
    <property type="molecule type" value="Genomic_DNA"/>
</dbReference>
<evidence type="ECO:0000313" key="2">
    <source>
        <dbReference type="EMBL" id="GIZ03895.1"/>
    </source>
</evidence>
<feature type="region of interest" description="Disordered" evidence="1">
    <location>
        <begin position="1"/>
        <end position="20"/>
    </location>
</feature>
<comment type="caution">
    <text evidence="2">The sequence shown here is derived from an EMBL/GenBank/DDBJ whole genome shotgun (WGS) entry which is preliminary data.</text>
</comment>
<evidence type="ECO:0000313" key="3">
    <source>
        <dbReference type="Proteomes" id="UP001054945"/>
    </source>
</evidence>
<organism evidence="2 3">
    <name type="scientific">Caerostris extrusa</name>
    <name type="common">Bark spider</name>
    <name type="synonym">Caerostris bankana</name>
    <dbReference type="NCBI Taxonomy" id="172846"/>
    <lineage>
        <taxon>Eukaryota</taxon>
        <taxon>Metazoa</taxon>
        <taxon>Ecdysozoa</taxon>
        <taxon>Arthropoda</taxon>
        <taxon>Chelicerata</taxon>
        <taxon>Arachnida</taxon>
        <taxon>Araneae</taxon>
        <taxon>Araneomorphae</taxon>
        <taxon>Entelegynae</taxon>
        <taxon>Araneoidea</taxon>
        <taxon>Araneidae</taxon>
        <taxon>Caerostris</taxon>
    </lineage>
</organism>
<name>A0AAV4YCE8_CAEEX</name>
<protein>
    <submittedName>
        <fullName evidence="2">Uncharacterized protein</fullName>
    </submittedName>
</protein>
<gene>
    <name evidence="2" type="ORF">CEXT_245371</name>
</gene>
<feature type="compositionally biased region" description="Basic and acidic residues" evidence="1">
    <location>
        <begin position="1"/>
        <end position="11"/>
    </location>
</feature>
<reference evidence="2 3" key="1">
    <citation type="submission" date="2021-06" db="EMBL/GenBank/DDBJ databases">
        <title>Caerostris extrusa draft genome.</title>
        <authorList>
            <person name="Kono N."/>
            <person name="Arakawa K."/>
        </authorList>
    </citation>
    <scope>NUCLEOTIDE SEQUENCE [LARGE SCALE GENOMIC DNA]</scope>
</reference>
<sequence>MVISRRGEGTRAKLMTPATRANRSVTCRVYRRRTPGKVGLLSPRWMDNNPSVTQIAERRVGSPPPHNQQIGRLDLLGRERLACVFGSSRQMSPGKPIY</sequence>
<proteinExistence type="predicted"/>
<keyword evidence="3" id="KW-1185">Reference proteome</keyword>
<dbReference type="Proteomes" id="UP001054945">
    <property type="component" value="Unassembled WGS sequence"/>
</dbReference>
<accession>A0AAV4YCE8</accession>
<evidence type="ECO:0000256" key="1">
    <source>
        <dbReference type="SAM" id="MobiDB-lite"/>
    </source>
</evidence>
<dbReference type="AlphaFoldDB" id="A0AAV4YCE8"/>